<dbReference type="InterPro" id="IPR049326">
    <property type="entry name" value="Rhodopsin_dom_fungi"/>
</dbReference>
<dbReference type="InterPro" id="IPR052337">
    <property type="entry name" value="SAT4-like"/>
</dbReference>
<evidence type="ECO:0000259" key="8">
    <source>
        <dbReference type="Pfam" id="PF20684"/>
    </source>
</evidence>
<keyword evidence="2 7" id="KW-0812">Transmembrane</keyword>
<name>A0A6A6TTK8_9PEZI</name>
<keyword evidence="4 7" id="KW-0472">Membrane</keyword>
<proteinExistence type="inferred from homology"/>
<sequence length="394" mass="44603">MVNRGPALVAVATISLLFTWLSCFGRALVRVKLTRRLWFDDYMLLVSMVLFNIFVALVLTSAYWGVGRHIHDPEIGSLKNAFHAWFYADILYTVCIGLFRIAAAEHLMRHVRRSWQRWVVYAFAWVNILFTIYMVIVLIFRCRPINYFWDRLDSAGNTMEGECHLRLSRVSFLFQSAWGATIDIILATMPVLILKDVKVAHCQKTAIFAVVAFAQLAPISMMVKIPASEALRAGGDWSWAATDVAIWSMIEPAVGILALCLATFAPVMGYLWPTSTRQIARSRRNRSHHNSSNPFYHRDYASEAGLHGIPLENTYGNKTRVETGMPRSSTSSETKNKSPSDEYIEGAGQKWDMGIVKTTELYTTSSTNIPRQLDIVEEEVGTQKIARPQSILKR</sequence>
<evidence type="ECO:0000256" key="6">
    <source>
        <dbReference type="SAM" id="MobiDB-lite"/>
    </source>
</evidence>
<evidence type="ECO:0000256" key="1">
    <source>
        <dbReference type="ARBA" id="ARBA00004141"/>
    </source>
</evidence>
<dbReference type="Proteomes" id="UP000799302">
    <property type="component" value="Unassembled WGS sequence"/>
</dbReference>
<accession>A0A6A6TTK8</accession>
<dbReference type="OrthoDB" id="3923077at2759"/>
<evidence type="ECO:0000313" key="10">
    <source>
        <dbReference type="Proteomes" id="UP000799302"/>
    </source>
</evidence>
<evidence type="ECO:0000256" key="4">
    <source>
        <dbReference type="ARBA" id="ARBA00023136"/>
    </source>
</evidence>
<feature type="transmembrane region" description="Helical" evidence="7">
    <location>
        <begin position="84"/>
        <end position="103"/>
    </location>
</feature>
<dbReference type="AlphaFoldDB" id="A0A6A6TTK8"/>
<dbReference type="GO" id="GO:0016020">
    <property type="term" value="C:membrane"/>
    <property type="evidence" value="ECO:0007669"/>
    <property type="project" value="UniProtKB-SubCell"/>
</dbReference>
<feature type="transmembrane region" description="Helical" evidence="7">
    <location>
        <begin position="41"/>
        <end position="64"/>
    </location>
</feature>
<feature type="transmembrane region" description="Helical" evidence="7">
    <location>
        <begin position="172"/>
        <end position="194"/>
    </location>
</feature>
<feature type="transmembrane region" description="Helical" evidence="7">
    <location>
        <begin position="6"/>
        <end position="29"/>
    </location>
</feature>
<comment type="subcellular location">
    <subcellularLocation>
        <location evidence="1">Membrane</location>
        <topology evidence="1">Multi-pass membrane protein</topology>
    </subcellularLocation>
</comment>
<feature type="domain" description="Rhodopsin" evidence="8">
    <location>
        <begin position="26"/>
        <end position="268"/>
    </location>
</feature>
<evidence type="ECO:0000256" key="5">
    <source>
        <dbReference type="ARBA" id="ARBA00038359"/>
    </source>
</evidence>
<dbReference type="PANTHER" id="PTHR33048:SF96">
    <property type="entry name" value="INTEGRAL MEMBRANE PROTEIN"/>
    <property type="match status" value="1"/>
</dbReference>
<evidence type="ECO:0000313" key="9">
    <source>
        <dbReference type="EMBL" id="KAF2663395.1"/>
    </source>
</evidence>
<organism evidence="9 10">
    <name type="scientific">Microthyrium microscopicum</name>
    <dbReference type="NCBI Taxonomy" id="703497"/>
    <lineage>
        <taxon>Eukaryota</taxon>
        <taxon>Fungi</taxon>
        <taxon>Dikarya</taxon>
        <taxon>Ascomycota</taxon>
        <taxon>Pezizomycotina</taxon>
        <taxon>Dothideomycetes</taxon>
        <taxon>Dothideomycetes incertae sedis</taxon>
        <taxon>Microthyriales</taxon>
        <taxon>Microthyriaceae</taxon>
        <taxon>Microthyrium</taxon>
    </lineage>
</organism>
<dbReference type="Pfam" id="PF20684">
    <property type="entry name" value="Fung_rhodopsin"/>
    <property type="match status" value="1"/>
</dbReference>
<evidence type="ECO:0000256" key="3">
    <source>
        <dbReference type="ARBA" id="ARBA00022989"/>
    </source>
</evidence>
<dbReference type="EMBL" id="MU004246">
    <property type="protein sequence ID" value="KAF2663395.1"/>
    <property type="molecule type" value="Genomic_DNA"/>
</dbReference>
<comment type="similarity">
    <text evidence="5">Belongs to the SAT4 family.</text>
</comment>
<keyword evidence="10" id="KW-1185">Reference proteome</keyword>
<feature type="transmembrane region" description="Helical" evidence="7">
    <location>
        <begin position="245"/>
        <end position="272"/>
    </location>
</feature>
<dbReference type="PROSITE" id="PS51257">
    <property type="entry name" value="PROKAR_LIPOPROTEIN"/>
    <property type="match status" value="1"/>
</dbReference>
<evidence type="ECO:0000256" key="2">
    <source>
        <dbReference type="ARBA" id="ARBA00022692"/>
    </source>
</evidence>
<feature type="transmembrane region" description="Helical" evidence="7">
    <location>
        <begin position="118"/>
        <end position="140"/>
    </location>
</feature>
<keyword evidence="3 7" id="KW-1133">Transmembrane helix</keyword>
<protein>
    <recommendedName>
        <fullName evidence="8">Rhodopsin domain-containing protein</fullName>
    </recommendedName>
</protein>
<reference evidence="9" key="1">
    <citation type="journal article" date="2020" name="Stud. Mycol.">
        <title>101 Dothideomycetes genomes: a test case for predicting lifestyles and emergence of pathogens.</title>
        <authorList>
            <person name="Haridas S."/>
            <person name="Albert R."/>
            <person name="Binder M."/>
            <person name="Bloem J."/>
            <person name="Labutti K."/>
            <person name="Salamov A."/>
            <person name="Andreopoulos B."/>
            <person name="Baker S."/>
            <person name="Barry K."/>
            <person name="Bills G."/>
            <person name="Bluhm B."/>
            <person name="Cannon C."/>
            <person name="Castanera R."/>
            <person name="Culley D."/>
            <person name="Daum C."/>
            <person name="Ezra D."/>
            <person name="Gonzalez J."/>
            <person name="Henrissat B."/>
            <person name="Kuo A."/>
            <person name="Liang C."/>
            <person name="Lipzen A."/>
            <person name="Lutzoni F."/>
            <person name="Magnuson J."/>
            <person name="Mondo S."/>
            <person name="Nolan M."/>
            <person name="Ohm R."/>
            <person name="Pangilinan J."/>
            <person name="Park H.-J."/>
            <person name="Ramirez L."/>
            <person name="Alfaro M."/>
            <person name="Sun H."/>
            <person name="Tritt A."/>
            <person name="Yoshinaga Y."/>
            <person name="Zwiers L.-H."/>
            <person name="Turgeon B."/>
            <person name="Goodwin S."/>
            <person name="Spatafora J."/>
            <person name="Crous P."/>
            <person name="Grigoriev I."/>
        </authorList>
    </citation>
    <scope>NUCLEOTIDE SEQUENCE</scope>
    <source>
        <strain evidence="9">CBS 115976</strain>
    </source>
</reference>
<feature type="transmembrane region" description="Helical" evidence="7">
    <location>
        <begin position="206"/>
        <end position="225"/>
    </location>
</feature>
<dbReference type="PANTHER" id="PTHR33048">
    <property type="entry name" value="PTH11-LIKE INTEGRAL MEMBRANE PROTEIN (AFU_ORTHOLOGUE AFUA_5G11245)"/>
    <property type="match status" value="1"/>
</dbReference>
<evidence type="ECO:0000256" key="7">
    <source>
        <dbReference type="SAM" id="Phobius"/>
    </source>
</evidence>
<gene>
    <name evidence="9" type="ORF">BT63DRAFT_465962</name>
</gene>
<feature type="region of interest" description="Disordered" evidence="6">
    <location>
        <begin position="312"/>
        <end position="344"/>
    </location>
</feature>